<evidence type="ECO:0000313" key="3">
    <source>
        <dbReference type="Proteomes" id="UP000439986"/>
    </source>
</evidence>
<organism evidence="2 3">
    <name type="scientific">Duganella aquatilis</name>
    <dbReference type="NCBI Taxonomy" id="2666082"/>
    <lineage>
        <taxon>Bacteria</taxon>
        <taxon>Pseudomonadati</taxon>
        <taxon>Pseudomonadota</taxon>
        <taxon>Betaproteobacteria</taxon>
        <taxon>Burkholderiales</taxon>
        <taxon>Oxalobacteraceae</taxon>
        <taxon>Telluria group</taxon>
        <taxon>Duganella</taxon>
    </lineage>
</organism>
<feature type="domain" description="Antitoxin Xre/MbcA/ParS-like toxin-binding" evidence="1">
    <location>
        <begin position="11"/>
        <end position="56"/>
    </location>
</feature>
<reference evidence="2 3" key="1">
    <citation type="submission" date="2019-11" db="EMBL/GenBank/DDBJ databases">
        <title>Novel species isolated from a subtropical stream in China.</title>
        <authorList>
            <person name="Lu H."/>
        </authorList>
    </citation>
    <scope>NUCLEOTIDE SEQUENCE [LARGE SCALE GENOMIC DNA]</scope>
    <source>
        <strain evidence="2 3">FT26W</strain>
    </source>
</reference>
<dbReference type="RefSeq" id="WP_154356235.1">
    <property type="nucleotide sequence ID" value="NZ_WKJL01000001.1"/>
</dbReference>
<gene>
    <name evidence="2" type="ORF">GJ698_03870</name>
</gene>
<dbReference type="EMBL" id="WKJL01000001">
    <property type="protein sequence ID" value="MRW83227.1"/>
    <property type="molecule type" value="Genomic_DNA"/>
</dbReference>
<dbReference type="AlphaFoldDB" id="A0A844CR57"/>
<comment type="caution">
    <text evidence="2">The sequence shown here is derived from an EMBL/GenBank/DDBJ whole genome shotgun (WGS) entry which is preliminary data.</text>
</comment>
<sequence>MVDESGNPKGGDAARWLAVWLAAPLPALGGATPASYMDTFAGQKLVEDLLSMIQSGAYA</sequence>
<accession>A0A844CR57</accession>
<dbReference type="Proteomes" id="UP000439986">
    <property type="component" value="Unassembled WGS sequence"/>
</dbReference>
<dbReference type="Pfam" id="PF09722">
    <property type="entry name" value="Xre_MbcA_ParS_C"/>
    <property type="match status" value="1"/>
</dbReference>
<keyword evidence="3" id="KW-1185">Reference proteome</keyword>
<protein>
    <submittedName>
        <fullName evidence="2">DUF2384 domain-containing protein</fullName>
    </submittedName>
</protein>
<dbReference type="InterPro" id="IPR024467">
    <property type="entry name" value="Xre/MbcA/ParS-like_toxin-bd"/>
</dbReference>
<proteinExistence type="predicted"/>
<evidence type="ECO:0000313" key="2">
    <source>
        <dbReference type="EMBL" id="MRW83227.1"/>
    </source>
</evidence>
<evidence type="ECO:0000259" key="1">
    <source>
        <dbReference type="Pfam" id="PF09722"/>
    </source>
</evidence>
<name>A0A844CR57_9BURK</name>